<proteinExistence type="predicted"/>
<evidence type="ECO:0000313" key="2">
    <source>
        <dbReference type="EMBL" id="MDK4301812.1"/>
    </source>
</evidence>
<dbReference type="EMBL" id="JASNVK010000035">
    <property type="protein sequence ID" value="MDK4301812.1"/>
    <property type="molecule type" value="Genomic_DNA"/>
</dbReference>
<sequence>MTPSAMAQGLSSDNRVIYDVNLEQEPVGAARSGLDGSEPGFNDNVIDNAAGAQWNPTDSPQSEVVDGQMRSDREEIPAGFSKQQADQAELQEAQEQAAARSRSGGSHCSTYWPSPFRVCGAIRAQYEQMGGPRSFLTWPRADETVNPDGVGYRSEFVNGFIYWHPDTGAHPVTTHFSVLWSQTGWEAGPLGYPVAGEVVAEDGVGRKQHFVGGRIYGSLSGAGSVRGRILQKWLDAGGVNSSLGYPIGHETGVGDGRGQFNNFAGGAIYWTPTTDARVMQSVPLDIWRLRGGPGSQWGYPVGDVEFDREVPVGIAQNFESGRLDVFEEFRAAGVRSIGGKEYSGLLIDIFESLGISLSDSVRSRSVDDSAEVDLHDDGMVFEDRAASAVRSSRACPIDRYTGEDFGGVSIPQHYEYWGCHPRSVYTQWNGWARHDYCTKSFDKVLNANFRGACARHDLCMDQRDIRGQGYAPCNAKLWSDMRRICEDVYSSFDPRRSTCISARESYFAVVNLAQRDNL</sequence>
<evidence type="ECO:0000313" key="3">
    <source>
        <dbReference type="Proteomes" id="UP001243856"/>
    </source>
</evidence>
<accession>A0ABT7G6K3</accession>
<dbReference type="InterPro" id="IPR013207">
    <property type="entry name" value="LGFP"/>
</dbReference>
<keyword evidence="3" id="KW-1185">Reference proteome</keyword>
<dbReference type="Pfam" id="PF08310">
    <property type="entry name" value="LGFP"/>
    <property type="match status" value="3"/>
</dbReference>
<organism evidence="2 3">
    <name type="scientific">Corynebacterium propinquum</name>
    <dbReference type="NCBI Taxonomy" id="43769"/>
    <lineage>
        <taxon>Bacteria</taxon>
        <taxon>Bacillati</taxon>
        <taxon>Actinomycetota</taxon>
        <taxon>Actinomycetes</taxon>
        <taxon>Mycobacteriales</taxon>
        <taxon>Corynebacteriaceae</taxon>
        <taxon>Corynebacterium</taxon>
    </lineage>
</organism>
<feature type="region of interest" description="Disordered" evidence="1">
    <location>
        <begin position="47"/>
        <end position="70"/>
    </location>
</feature>
<dbReference type="Gene3D" id="1.20.90.10">
    <property type="entry name" value="Phospholipase A2 domain"/>
    <property type="match status" value="1"/>
</dbReference>
<gene>
    <name evidence="2" type="ORF">QPX45_11340</name>
</gene>
<evidence type="ECO:0000256" key="1">
    <source>
        <dbReference type="SAM" id="MobiDB-lite"/>
    </source>
</evidence>
<dbReference type="RefSeq" id="WP_186310322.1">
    <property type="nucleotide sequence ID" value="NZ_JASNUG010000021.1"/>
</dbReference>
<protein>
    <submittedName>
        <fullName evidence="2">LGFP repeat-containing protein</fullName>
    </submittedName>
</protein>
<dbReference type="SUPFAM" id="SSF48619">
    <property type="entry name" value="Phospholipase A2, PLA2"/>
    <property type="match status" value="1"/>
</dbReference>
<dbReference type="InterPro" id="IPR036444">
    <property type="entry name" value="PLipase_A2_dom_sf"/>
</dbReference>
<dbReference type="Proteomes" id="UP001243856">
    <property type="component" value="Unassembled WGS sequence"/>
</dbReference>
<name>A0ABT7G6K3_9CORY</name>
<reference evidence="2 3" key="1">
    <citation type="submission" date="2023-05" db="EMBL/GenBank/DDBJ databases">
        <title>Metabolic capabilities are highly conserved among human nasal-associated Corynebacterium species in pangenomic analyses.</title>
        <authorList>
            <person name="Tran T.H."/>
            <person name="Roberts A.Q."/>
            <person name="Escapa I.F."/>
            <person name="Gao W."/>
            <person name="Conlan S."/>
            <person name="Kong H."/>
            <person name="Segre J.A."/>
            <person name="Kelly M.S."/>
            <person name="Lemon K.P."/>
        </authorList>
    </citation>
    <scope>NUCLEOTIDE SEQUENCE [LARGE SCALE GENOMIC DNA]</scope>
    <source>
        <strain evidence="2 3">KPL2811</strain>
    </source>
</reference>
<comment type="caution">
    <text evidence="2">The sequence shown here is derived from an EMBL/GenBank/DDBJ whole genome shotgun (WGS) entry which is preliminary data.</text>
</comment>